<dbReference type="AlphaFoldDB" id="A0A0G0E9H3"/>
<dbReference type="InterPro" id="IPR014722">
    <property type="entry name" value="Rib_uL2_dom2"/>
</dbReference>
<gene>
    <name evidence="5" type="primary">rplB</name>
    <name evidence="9" type="ORF">US11_C0001G0101</name>
</gene>
<dbReference type="SMART" id="SM01383">
    <property type="entry name" value="Ribosomal_L2"/>
    <property type="match status" value="1"/>
</dbReference>
<dbReference type="InterPro" id="IPR014726">
    <property type="entry name" value="Ribosomal_uL2_dom3"/>
</dbReference>
<dbReference type="Pfam" id="PF00181">
    <property type="entry name" value="Ribosomal_L2_N"/>
    <property type="match status" value="1"/>
</dbReference>
<evidence type="ECO:0000313" key="9">
    <source>
        <dbReference type="EMBL" id="KKQ02142.1"/>
    </source>
</evidence>
<dbReference type="GO" id="GO:0016740">
    <property type="term" value="F:transferase activity"/>
    <property type="evidence" value="ECO:0007669"/>
    <property type="project" value="InterPro"/>
</dbReference>
<feature type="compositionally biased region" description="Basic residues" evidence="6">
    <location>
        <begin position="242"/>
        <end position="263"/>
    </location>
</feature>
<dbReference type="InterPro" id="IPR012340">
    <property type="entry name" value="NA-bd_OB-fold"/>
</dbReference>
<evidence type="ECO:0000313" key="10">
    <source>
        <dbReference type="Proteomes" id="UP000034344"/>
    </source>
</evidence>
<feature type="compositionally biased region" description="Basic and acidic residues" evidence="6">
    <location>
        <begin position="222"/>
        <end position="233"/>
    </location>
</feature>
<evidence type="ECO:0000256" key="1">
    <source>
        <dbReference type="ARBA" id="ARBA00005636"/>
    </source>
</evidence>
<dbReference type="FunFam" id="4.10.950.10:FF:000001">
    <property type="entry name" value="50S ribosomal protein L2"/>
    <property type="match status" value="1"/>
</dbReference>
<dbReference type="Gene3D" id="2.40.50.140">
    <property type="entry name" value="Nucleic acid-binding proteins"/>
    <property type="match status" value="1"/>
</dbReference>
<evidence type="ECO:0000256" key="5">
    <source>
        <dbReference type="HAMAP-Rule" id="MF_01320"/>
    </source>
</evidence>
<dbReference type="Pfam" id="PF03947">
    <property type="entry name" value="Ribosomal_L2_C"/>
    <property type="match status" value="1"/>
</dbReference>
<dbReference type="InterPro" id="IPR008991">
    <property type="entry name" value="Translation_prot_SH3-like_sf"/>
</dbReference>
<dbReference type="Proteomes" id="UP000034344">
    <property type="component" value="Unassembled WGS sequence"/>
</dbReference>
<dbReference type="EMBL" id="LBRS01000001">
    <property type="protein sequence ID" value="KKQ02142.1"/>
    <property type="molecule type" value="Genomic_DNA"/>
</dbReference>
<dbReference type="Gene3D" id="4.10.950.10">
    <property type="entry name" value="Ribosomal protein L2, domain 3"/>
    <property type="match status" value="1"/>
</dbReference>
<comment type="function">
    <text evidence="5">One of the primary rRNA binding proteins. Required for association of the 30S and 50S subunits to form the 70S ribosome, for tRNA binding and peptide bond formation. It has been suggested to have peptidyltransferase activity; this is somewhat controversial. Makes several contacts with the 16S rRNA in the 70S ribosome.</text>
</comment>
<dbReference type="InterPro" id="IPR002171">
    <property type="entry name" value="Ribosomal_uL2"/>
</dbReference>
<dbReference type="InterPro" id="IPR005880">
    <property type="entry name" value="Ribosomal_uL2_bac/org-type"/>
</dbReference>
<dbReference type="HAMAP" id="MF_01320_B">
    <property type="entry name" value="Ribosomal_uL2_B"/>
    <property type="match status" value="1"/>
</dbReference>
<dbReference type="STRING" id="1618480.US11_C0001G0101"/>
<sequence length="263" mass="29384">MSKTKIVRNKQINRDVQPEKSLIQILKKHSGRDYSGSISVRHQGGRQKRYYRLIDFKRNKKDMEATVISIEKDPNRNSLIALVLFADGEKRYMLQPKELKVGDKVISGENVEIKNGNALPLKNIPLGILVHNIELYPGEGGQMIRGAGGSALVVAKESPYVHLKLPSGEVRRFLEKCYATVGQVGNIEHKKEIIGSAGRKRLMGIRPTVRGTAQNPRSHPHGGGEGRSGEGMHSKTPWGKPARGKRTRNKTKMSNKLIVHKRH</sequence>
<proteinExistence type="inferred from homology"/>
<keyword evidence="3 5" id="KW-0687">Ribonucleoprotein</keyword>
<keyword evidence="5" id="KW-0699">rRNA-binding</keyword>
<evidence type="ECO:0000256" key="3">
    <source>
        <dbReference type="ARBA" id="ARBA00023274"/>
    </source>
</evidence>
<dbReference type="InterPro" id="IPR022666">
    <property type="entry name" value="Ribosomal_uL2_RNA-bd_dom"/>
</dbReference>
<keyword evidence="2 5" id="KW-0689">Ribosomal protein</keyword>
<name>A0A0G0E9H3_9BACT</name>
<dbReference type="PANTHER" id="PTHR13691">
    <property type="entry name" value="RIBOSOMAL PROTEIN L2"/>
    <property type="match status" value="1"/>
</dbReference>
<dbReference type="FunFam" id="2.30.30.30:FF:000001">
    <property type="entry name" value="50S ribosomal protein L2"/>
    <property type="match status" value="1"/>
</dbReference>
<dbReference type="GO" id="GO:0019843">
    <property type="term" value="F:rRNA binding"/>
    <property type="evidence" value="ECO:0007669"/>
    <property type="project" value="UniProtKB-UniRule"/>
</dbReference>
<comment type="similarity">
    <text evidence="1 5">Belongs to the universal ribosomal protein uL2 family.</text>
</comment>
<dbReference type="NCBIfam" id="TIGR01171">
    <property type="entry name" value="rplB_bact"/>
    <property type="match status" value="1"/>
</dbReference>
<evidence type="ECO:0000256" key="6">
    <source>
        <dbReference type="SAM" id="MobiDB-lite"/>
    </source>
</evidence>
<dbReference type="GO" id="GO:0015934">
    <property type="term" value="C:large ribosomal subunit"/>
    <property type="evidence" value="ECO:0007669"/>
    <property type="project" value="InterPro"/>
</dbReference>
<dbReference type="PIRSF" id="PIRSF002158">
    <property type="entry name" value="Ribosomal_L2"/>
    <property type="match status" value="1"/>
</dbReference>
<evidence type="ECO:0000259" key="8">
    <source>
        <dbReference type="SMART" id="SM01383"/>
    </source>
</evidence>
<reference evidence="9 10" key="1">
    <citation type="journal article" date="2015" name="Nature">
        <title>rRNA introns, odd ribosomes, and small enigmatic genomes across a large radiation of phyla.</title>
        <authorList>
            <person name="Brown C.T."/>
            <person name="Hug L.A."/>
            <person name="Thomas B.C."/>
            <person name="Sharon I."/>
            <person name="Castelle C.J."/>
            <person name="Singh A."/>
            <person name="Wilkins M.J."/>
            <person name="Williams K.H."/>
            <person name="Banfield J.F."/>
        </authorList>
    </citation>
    <scope>NUCLEOTIDE SEQUENCE [LARGE SCALE GENOMIC DNA]</scope>
</reference>
<comment type="subunit">
    <text evidence="5">Part of the 50S ribosomal subunit. Forms a bridge to the 30S subunit in the 70S ribosome.</text>
</comment>
<evidence type="ECO:0000256" key="2">
    <source>
        <dbReference type="ARBA" id="ARBA00022980"/>
    </source>
</evidence>
<keyword evidence="5" id="KW-0694">RNA-binding</keyword>
<dbReference type="SMART" id="SM01382">
    <property type="entry name" value="Ribosomal_L2_C"/>
    <property type="match status" value="1"/>
</dbReference>
<dbReference type="PANTHER" id="PTHR13691:SF5">
    <property type="entry name" value="LARGE RIBOSOMAL SUBUNIT PROTEIN UL2M"/>
    <property type="match status" value="1"/>
</dbReference>
<dbReference type="SUPFAM" id="SSF50104">
    <property type="entry name" value="Translation proteins SH3-like domain"/>
    <property type="match status" value="1"/>
</dbReference>
<feature type="region of interest" description="Disordered" evidence="6">
    <location>
        <begin position="208"/>
        <end position="263"/>
    </location>
</feature>
<feature type="domain" description="Large ribosomal subunit protein uL2 C-terminal" evidence="7">
    <location>
        <begin position="113"/>
        <end position="241"/>
    </location>
</feature>
<evidence type="ECO:0000256" key="4">
    <source>
        <dbReference type="ARBA" id="ARBA00035242"/>
    </source>
</evidence>
<feature type="domain" description="Large ribosomal subunit protein uL2 RNA-binding" evidence="8">
    <location>
        <begin position="31"/>
        <end position="107"/>
    </location>
</feature>
<accession>A0A0G0E9H3</accession>
<dbReference type="GO" id="GO:0003735">
    <property type="term" value="F:structural constituent of ribosome"/>
    <property type="evidence" value="ECO:0007669"/>
    <property type="project" value="InterPro"/>
</dbReference>
<evidence type="ECO:0000259" key="7">
    <source>
        <dbReference type="SMART" id="SM01382"/>
    </source>
</evidence>
<protein>
    <recommendedName>
        <fullName evidence="4 5">Large ribosomal subunit protein uL2</fullName>
    </recommendedName>
</protein>
<dbReference type="InterPro" id="IPR022669">
    <property type="entry name" value="Ribosomal_uL2_C"/>
</dbReference>
<dbReference type="SUPFAM" id="SSF50249">
    <property type="entry name" value="Nucleic acid-binding proteins"/>
    <property type="match status" value="1"/>
</dbReference>
<organism evidence="9 10">
    <name type="scientific">Candidatus Roizmanbacteria bacterium GW2011_GWA2_36_23</name>
    <dbReference type="NCBI Taxonomy" id="1618480"/>
    <lineage>
        <taxon>Bacteria</taxon>
        <taxon>Candidatus Roizmaniibacteriota</taxon>
    </lineage>
</organism>
<comment type="caution">
    <text evidence="9">The sequence shown here is derived from an EMBL/GenBank/DDBJ whole genome shotgun (WGS) entry which is preliminary data.</text>
</comment>
<dbReference type="PATRIC" id="fig|1618480.3.peg.107"/>
<dbReference type="GO" id="GO:0002181">
    <property type="term" value="P:cytoplasmic translation"/>
    <property type="evidence" value="ECO:0007669"/>
    <property type="project" value="TreeGrafter"/>
</dbReference>
<dbReference type="Gene3D" id="2.30.30.30">
    <property type="match status" value="1"/>
</dbReference>